<evidence type="ECO:0008006" key="14">
    <source>
        <dbReference type="Google" id="ProtNLM"/>
    </source>
</evidence>
<dbReference type="Gene3D" id="3.40.50.2300">
    <property type="match status" value="1"/>
</dbReference>
<evidence type="ECO:0000256" key="9">
    <source>
        <dbReference type="SAM" id="Coils"/>
    </source>
</evidence>
<reference evidence="13" key="2">
    <citation type="submission" date="2016-01" db="EMBL/GenBank/DDBJ databases">
        <title>Draft Genome Sequence of Paenibacillus amylolyticus Heshi-A3 that Was Isolated from Fermented Rice Bran with Aging Salted Mackerel, Which Was Named Heshiko as Traditional Fermented Seafood in Japan.</title>
        <authorList>
            <person name="Akuzawa S."/>
            <person name="Nakagawa J."/>
            <person name="Kanekatsu T."/>
            <person name="Kubota E."/>
            <person name="Ohtake R."/>
            <person name="Suzuki T."/>
            <person name="Kanesaki Y."/>
        </authorList>
    </citation>
    <scope>NUCLEOTIDE SEQUENCE [LARGE SCALE GENOMIC DNA]</scope>
    <source>
        <strain evidence="13">Heshi-A3</strain>
    </source>
</reference>
<dbReference type="GO" id="GO:0003700">
    <property type="term" value="F:DNA-binding transcription factor activity"/>
    <property type="evidence" value="ECO:0007669"/>
    <property type="project" value="InterPro"/>
</dbReference>
<feature type="domain" description="HTH araC/xylS-type" evidence="10">
    <location>
        <begin position="440"/>
        <end position="538"/>
    </location>
</feature>
<feature type="coiled-coil region" evidence="9">
    <location>
        <begin position="110"/>
        <end position="142"/>
    </location>
</feature>
<dbReference type="InterPro" id="IPR051552">
    <property type="entry name" value="HptR"/>
</dbReference>
<dbReference type="SMART" id="SM00448">
    <property type="entry name" value="REC"/>
    <property type="match status" value="1"/>
</dbReference>
<dbReference type="SMART" id="SM00342">
    <property type="entry name" value="HTH_ARAC"/>
    <property type="match status" value="1"/>
</dbReference>
<evidence type="ECO:0000256" key="1">
    <source>
        <dbReference type="ARBA" id="ARBA00004496"/>
    </source>
</evidence>
<evidence type="ECO:0000256" key="2">
    <source>
        <dbReference type="ARBA" id="ARBA00022490"/>
    </source>
</evidence>
<feature type="modified residue" description="4-aspartylphosphate" evidence="8">
    <location>
        <position position="56"/>
    </location>
</feature>
<evidence type="ECO:0000313" key="13">
    <source>
        <dbReference type="Proteomes" id="UP000069697"/>
    </source>
</evidence>
<evidence type="ECO:0000256" key="6">
    <source>
        <dbReference type="ARBA" id="ARBA00023125"/>
    </source>
</evidence>
<keyword evidence="3 8" id="KW-0597">Phosphoprotein</keyword>
<dbReference type="CDD" id="cd17536">
    <property type="entry name" value="REC_YesN-like"/>
    <property type="match status" value="1"/>
</dbReference>
<evidence type="ECO:0000256" key="3">
    <source>
        <dbReference type="ARBA" id="ARBA00022553"/>
    </source>
</evidence>
<dbReference type="GO" id="GO:0043565">
    <property type="term" value="F:sequence-specific DNA binding"/>
    <property type="evidence" value="ECO:0007669"/>
    <property type="project" value="InterPro"/>
</dbReference>
<dbReference type="PANTHER" id="PTHR42713:SF3">
    <property type="entry name" value="TRANSCRIPTIONAL REGULATORY PROTEIN HPTR"/>
    <property type="match status" value="1"/>
</dbReference>
<dbReference type="GO" id="GO:0005737">
    <property type="term" value="C:cytoplasm"/>
    <property type="evidence" value="ECO:0007669"/>
    <property type="project" value="UniProtKB-SubCell"/>
</dbReference>
<keyword evidence="2" id="KW-0963">Cytoplasm</keyword>
<feature type="domain" description="Response regulatory" evidence="11">
    <location>
        <begin position="4"/>
        <end position="121"/>
    </location>
</feature>
<evidence type="ECO:0000259" key="10">
    <source>
        <dbReference type="PROSITE" id="PS01124"/>
    </source>
</evidence>
<sequence>MNLTALLVDDELPILENLSYILPWKEMGIEITGTARSGLEALGKVTESHPDIILCDIRMPSMDGLELIRLLREQGETCEIILLTGYQQFEYARTAIQYNVHEYICKPIDYLDLEHKLRKLARQIQKRRLENESERYRSLEMASWIRHKQLIDLLRGEAPLKISDPVSVPPFMPPTIGYTLLLVDVVGYFRHSIGWSEVQHVRWHETISSMLREVTGRISNGCQVLSTRKGEWCILLDASGEWKLQSEALAHQLLFELNAMLSLDPGVKARVVQDHVLVKLEQQILERYRLCQRILMTHSEREDKVLKPECAVSSLSYDHEVSKKVGTWITRDDLELITRCIRQWNKQGLQDVMNALKQRMGNAEQSIDKIDETHFRYMLVHMLRELREVNVMAKQDEVNFWNALQEAVSMRELIELAEVIIHACQGKQTQPRPSIAELIRSACDYMNARLQQDLGIDEVSDWLGISPGYFCQLFKTHMGITFVEYMTQRRMENAALLLSTTEWSITAIGEATGFKERRYFSKVFHKYFNMKPSEYRQSQRLGS</sequence>
<dbReference type="Gene3D" id="1.10.10.60">
    <property type="entry name" value="Homeodomain-like"/>
    <property type="match status" value="2"/>
</dbReference>
<dbReference type="Proteomes" id="UP000069697">
    <property type="component" value="Unassembled WGS sequence"/>
</dbReference>
<protein>
    <recommendedName>
        <fullName evidence="14">Response regulator</fullName>
    </recommendedName>
</protein>
<dbReference type="PROSITE" id="PS50110">
    <property type="entry name" value="RESPONSE_REGULATORY"/>
    <property type="match status" value="1"/>
</dbReference>
<keyword evidence="5" id="KW-0805">Transcription regulation</keyword>
<dbReference type="EMBL" id="BCNV01000001">
    <property type="protein sequence ID" value="GAS82825.1"/>
    <property type="molecule type" value="Genomic_DNA"/>
</dbReference>
<gene>
    <name evidence="12" type="ORF">PAHA3_2899</name>
</gene>
<feature type="coiled-coil region" evidence="9">
    <location>
        <begin position="346"/>
        <end position="373"/>
    </location>
</feature>
<evidence type="ECO:0000256" key="7">
    <source>
        <dbReference type="ARBA" id="ARBA00023163"/>
    </source>
</evidence>
<reference evidence="12 13" key="1">
    <citation type="journal article" date="2016" name="Genome Announc.">
        <title>Draft Genome Sequence of Paenibacillus amylolyticus Heshi-A3, Isolated from Fermented Rice Bran in a Japanese Fermented Seafood Dish.</title>
        <authorList>
            <person name="Akuzawa S."/>
            <person name="Nagaoka J."/>
            <person name="Kanekatsu M."/>
            <person name="Kubota E."/>
            <person name="Ohtake R."/>
            <person name="Suzuki T."/>
            <person name="Kanesaki Y."/>
        </authorList>
    </citation>
    <scope>NUCLEOTIDE SEQUENCE [LARGE SCALE GENOMIC DNA]</scope>
    <source>
        <strain evidence="12 13">Heshi-A3</strain>
    </source>
</reference>
<evidence type="ECO:0000256" key="4">
    <source>
        <dbReference type="ARBA" id="ARBA00023012"/>
    </source>
</evidence>
<keyword evidence="4" id="KW-0902">Two-component regulatory system</keyword>
<comment type="subcellular location">
    <subcellularLocation>
        <location evidence="1">Cytoplasm</location>
    </subcellularLocation>
</comment>
<dbReference type="PROSITE" id="PS01124">
    <property type="entry name" value="HTH_ARAC_FAMILY_2"/>
    <property type="match status" value="1"/>
</dbReference>
<dbReference type="InterPro" id="IPR009057">
    <property type="entry name" value="Homeodomain-like_sf"/>
</dbReference>
<dbReference type="SUPFAM" id="SSF52172">
    <property type="entry name" value="CheY-like"/>
    <property type="match status" value="1"/>
</dbReference>
<dbReference type="InterPro" id="IPR011006">
    <property type="entry name" value="CheY-like_superfamily"/>
</dbReference>
<keyword evidence="6" id="KW-0238">DNA-binding</keyword>
<organism evidence="12 13">
    <name type="scientific">Paenibacillus amylolyticus</name>
    <dbReference type="NCBI Taxonomy" id="1451"/>
    <lineage>
        <taxon>Bacteria</taxon>
        <taxon>Bacillati</taxon>
        <taxon>Bacillota</taxon>
        <taxon>Bacilli</taxon>
        <taxon>Bacillales</taxon>
        <taxon>Paenibacillaceae</taxon>
        <taxon>Paenibacillus</taxon>
    </lineage>
</organism>
<dbReference type="SUPFAM" id="SSF46689">
    <property type="entry name" value="Homeodomain-like"/>
    <property type="match status" value="2"/>
</dbReference>
<proteinExistence type="predicted"/>
<dbReference type="RefSeq" id="WP_062835293.1">
    <property type="nucleotide sequence ID" value="NZ_BCNV01000001.1"/>
</dbReference>
<evidence type="ECO:0000259" key="11">
    <source>
        <dbReference type="PROSITE" id="PS50110"/>
    </source>
</evidence>
<evidence type="ECO:0000256" key="5">
    <source>
        <dbReference type="ARBA" id="ARBA00023015"/>
    </source>
</evidence>
<dbReference type="PANTHER" id="PTHR42713">
    <property type="entry name" value="HISTIDINE KINASE-RELATED"/>
    <property type="match status" value="1"/>
</dbReference>
<accession>A0A100VMZ1</accession>
<dbReference type="AlphaFoldDB" id="A0A100VMZ1"/>
<dbReference type="InterPro" id="IPR001789">
    <property type="entry name" value="Sig_transdc_resp-reg_receiver"/>
</dbReference>
<evidence type="ECO:0000256" key="8">
    <source>
        <dbReference type="PROSITE-ProRule" id="PRU00169"/>
    </source>
</evidence>
<dbReference type="Pfam" id="PF00072">
    <property type="entry name" value="Response_reg"/>
    <property type="match status" value="1"/>
</dbReference>
<dbReference type="GO" id="GO:0000160">
    <property type="term" value="P:phosphorelay signal transduction system"/>
    <property type="evidence" value="ECO:0007669"/>
    <property type="project" value="UniProtKB-KW"/>
</dbReference>
<name>A0A100VMZ1_PAEAM</name>
<evidence type="ECO:0000313" key="12">
    <source>
        <dbReference type="EMBL" id="GAS82825.1"/>
    </source>
</evidence>
<dbReference type="InterPro" id="IPR018060">
    <property type="entry name" value="HTH_AraC"/>
</dbReference>
<comment type="caution">
    <text evidence="12">The sequence shown here is derived from an EMBL/GenBank/DDBJ whole genome shotgun (WGS) entry which is preliminary data.</text>
</comment>
<dbReference type="Pfam" id="PF12833">
    <property type="entry name" value="HTH_18"/>
    <property type="match status" value="1"/>
</dbReference>
<keyword evidence="7" id="KW-0804">Transcription</keyword>
<keyword evidence="9" id="KW-0175">Coiled coil</keyword>